<feature type="domain" description="ABC transmembrane type-1" evidence="8">
    <location>
        <begin position="98"/>
        <end position="300"/>
    </location>
</feature>
<keyword evidence="6 7" id="KW-0472">Membrane</keyword>
<comment type="subcellular location">
    <subcellularLocation>
        <location evidence="1 7">Cell membrane</location>
        <topology evidence="1 7">Multi-pass membrane protein</topology>
    </subcellularLocation>
</comment>
<sequence>MPWRRRFQVTVCGKKGVVQVSSKIWIKESFGDRLFLGAIYVFLCCIMIVVLYPLIYIISASISSPEAVTSGRVWLWPVDFSLQGYIEVLTNSDVIRGFRNSILYTIGYTIISVVLTVVFAYPLSRKSFYGRTFFMFFILFTMLFYGGLIPEYLVVQKLGMLDTPWAILLPKAMAVWQVIIARTFFQSSVPDELVEASEMDGCSSLKFLWYVVLPLSKPIIAVLALMYAVFQWNSYFDAMIFLKSEELFPLQLELRELLIVQSDSGANMDIAEQQRREQLANLMRYSLIVISSLPVLMIYPFAQKYFVKGMLIGSVKG</sequence>
<reference evidence="9 10" key="1">
    <citation type="submission" date="2018-05" db="EMBL/GenBank/DDBJ databases">
        <title>Genomic analysis of Gracilibacillus dipsosauri DD1 reveals novel features of a salt-tolerant amylase.</title>
        <authorList>
            <person name="Deutch C.E."/>
            <person name="Yang S."/>
        </authorList>
    </citation>
    <scope>NUCLEOTIDE SEQUENCE [LARGE SCALE GENOMIC DNA]</scope>
    <source>
        <strain evidence="9 10">DD1</strain>
    </source>
</reference>
<feature type="transmembrane region" description="Helical" evidence="7">
    <location>
        <begin position="133"/>
        <end position="155"/>
    </location>
</feature>
<dbReference type="EMBL" id="QGTD01000001">
    <property type="protein sequence ID" value="PWU70264.1"/>
    <property type="molecule type" value="Genomic_DNA"/>
</dbReference>
<dbReference type="Pfam" id="PF00528">
    <property type="entry name" value="BPD_transp_1"/>
    <property type="match status" value="1"/>
</dbReference>
<dbReference type="SUPFAM" id="SSF161098">
    <property type="entry name" value="MetI-like"/>
    <property type="match status" value="1"/>
</dbReference>
<keyword evidence="3" id="KW-1003">Cell membrane</keyword>
<name>A0A317L4R2_9BACI</name>
<evidence type="ECO:0000256" key="7">
    <source>
        <dbReference type="RuleBase" id="RU363032"/>
    </source>
</evidence>
<keyword evidence="5 7" id="KW-1133">Transmembrane helix</keyword>
<dbReference type="Proteomes" id="UP000245624">
    <property type="component" value="Unassembled WGS sequence"/>
</dbReference>
<feature type="transmembrane region" description="Helical" evidence="7">
    <location>
        <begin position="102"/>
        <end position="121"/>
    </location>
</feature>
<dbReference type="GO" id="GO:0055085">
    <property type="term" value="P:transmembrane transport"/>
    <property type="evidence" value="ECO:0007669"/>
    <property type="project" value="InterPro"/>
</dbReference>
<evidence type="ECO:0000313" key="9">
    <source>
        <dbReference type="EMBL" id="PWU70264.1"/>
    </source>
</evidence>
<keyword evidence="4 7" id="KW-0812">Transmembrane</keyword>
<feature type="transmembrane region" description="Helical" evidence="7">
    <location>
        <begin position="207"/>
        <end position="230"/>
    </location>
</feature>
<feature type="transmembrane region" description="Helical" evidence="7">
    <location>
        <begin position="282"/>
        <end position="302"/>
    </location>
</feature>
<dbReference type="GO" id="GO:0005886">
    <property type="term" value="C:plasma membrane"/>
    <property type="evidence" value="ECO:0007669"/>
    <property type="project" value="UniProtKB-SubCell"/>
</dbReference>
<dbReference type="InterPro" id="IPR000515">
    <property type="entry name" value="MetI-like"/>
</dbReference>
<evidence type="ECO:0000256" key="3">
    <source>
        <dbReference type="ARBA" id="ARBA00022475"/>
    </source>
</evidence>
<evidence type="ECO:0000259" key="8">
    <source>
        <dbReference type="PROSITE" id="PS50928"/>
    </source>
</evidence>
<comment type="similarity">
    <text evidence="7">Belongs to the binding-protein-dependent transport system permease family.</text>
</comment>
<evidence type="ECO:0000256" key="5">
    <source>
        <dbReference type="ARBA" id="ARBA00022989"/>
    </source>
</evidence>
<dbReference type="PANTHER" id="PTHR43744:SF9">
    <property type="entry name" value="POLYGALACTURONAN_RHAMNOGALACTURONAN TRANSPORT SYSTEM PERMEASE PROTEIN YTCP"/>
    <property type="match status" value="1"/>
</dbReference>
<dbReference type="AlphaFoldDB" id="A0A317L4R2"/>
<feature type="transmembrane region" description="Helical" evidence="7">
    <location>
        <begin position="34"/>
        <end position="58"/>
    </location>
</feature>
<evidence type="ECO:0000256" key="2">
    <source>
        <dbReference type="ARBA" id="ARBA00022448"/>
    </source>
</evidence>
<dbReference type="CDD" id="cd06261">
    <property type="entry name" value="TM_PBP2"/>
    <property type="match status" value="1"/>
</dbReference>
<evidence type="ECO:0000313" key="10">
    <source>
        <dbReference type="Proteomes" id="UP000245624"/>
    </source>
</evidence>
<dbReference type="OrthoDB" id="9810086at2"/>
<keyword evidence="10" id="KW-1185">Reference proteome</keyword>
<gene>
    <name evidence="9" type="ORF">DLJ74_00010</name>
</gene>
<dbReference type="PANTHER" id="PTHR43744">
    <property type="entry name" value="ABC TRANSPORTER PERMEASE PROTEIN MG189-RELATED-RELATED"/>
    <property type="match status" value="1"/>
</dbReference>
<dbReference type="InterPro" id="IPR035906">
    <property type="entry name" value="MetI-like_sf"/>
</dbReference>
<comment type="caution">
    <text evidence="9">The sequence shown here is derived from an EMBL/GenBank/DDBJ whole genome shotgun (WGS) entry which is preliminary data.</text>
</comment>
<dbReference type="PROSITE" id="PS50928">
    <property type="entry name" value="ABC_TM1"/>
    <property type="match status" value="1"/>
</dbReference>
<dbReference type="Gene3D" id="1.10.3720.10">
    <property type="entry name" value="MetI-like"/>
    <property type="match status" value="1"/>
</dbReference>
<proteinExistence type="inferred from homology"/>
<keyword evidence="2 7" id="KW-0813">Transport</keyword>
<evidence type="ECO:0000256" key="1">
    <source>
        <dbReference type="ARBA" id="ARBA00004651"/>
    </source>
</evidence>
<evidence type="ECO:0000256" key="6">
    <source>
        <dbReference type="ARBA" id="ARBA00023136"/>
    </source>
</evidence>
<organism evidence="9 10">
    <name type="scientific">Gracilibacillus dipsosauri</name>
    <dbReference type="NCBI Taxonomy" id="178340"/>
    <lineage>
        <taxon>Bacteria</taxon>
        <taxon>Bacillati</taxon>
        <taxon>Bacillota</taxon>
        <taxon>Bacilli</taxon>
        <taxon>Bacillales</taxon>
        <taxon>Bacillaceae</taxon>
        <taxon>Gracilibacillus</taxon>
    </lineage>
</organism>
<protein>
    <submittedName>
        <fullName evidence="9">Sugar ABC transporter permease</fullName>
    </submittedName>
</protein>
<evidence type="ECO:0000256" key="4">
    <source>
        <dbReference type="ARBA" id="ARBA00022692"/>
    </source>
</evidence>
<accession>A0A317L4R2</accession>